<keyword evidence="1" id="KW-0812">Transmembrane</keyword>
<feature type="transmembrane region" description="Helical" evidence="1">
    <location>
        <begin position="323"/>
        <end position="343"/>
    </location>
</feature>
<feature type="transmembrane region" description="Helical" evidence="1">
    <location>
        <begin position="12"/>
        <end position="29"/>
    </location>
</feature>
<evidence type="ECO:0000313" key="2">
    <source>
        <dbReference type="EMBL" id="SEJ26021.1"/>
    </source>
</evidence>
<feature type="transmembrane region" description="Helical" evidence="1">
    <location>
        <begin position="355"/>
        <end position="373"/>
    </location>
</feature>
<name>A0A1H6X9Z0_9PSED</name>
<dbReference type="EMBL" id="FNZE01000006">
    <property type="protein sequence ID" value="SEJ26021.1"/>
    <property type="molecule type" value="Genomic_DNA"/>
</dbReference>
<dbReference type="OrthoDB" id="10017531at2"/>
<evidence type="ECO:0000313" key="3">
    <source>
        <dbReference type="Proteomes" id="UP000242930"/>
    </source>
</evidence>
<organism evidence="2 3">
    <name type="scientific">Pseudomonas linyingensis</name>
    <dbReference type="NCBI Taxonomy" id="915471"/>
    <lineage>
        <taxon>Bacteria</taxon>
        <taxon>Pseudomonadati</taxon>
        <taxon>Pseudomonadota</taxon>
        <taxon>Gammaproteobacteria</taxon>
        <taxon>Pseudomonadales</taxon>
        <taxon>Pseudomonadaceae</taxon>
        <taxon>Pseudomonas</taxon>
    </lineage>
</organism>
<feature type="transmembrane region" description="Helical" evidence="1">
    <location>
        <begin position="74"/>
        <end position="93"/>
    </location>
</feature>
<evidence type="ECO:0000256" key="1">
    <source>
        <dbReference type="SAM" id="Phobius"/>
    </source>
</evidence>
<dbReference type="RefSeq" id="WP_139214652.1">
    <property type="nucleotide sequence ID" value="NZ_FNZE01000006.1"/>
</dbReference>
<evidence type="ECO:0008006" key="4">
    <source>
        <dbReference type="Google" id="ProtNLM"/>
    </source>
</evidence>
<accession>A0A1H6X9Z0</accession>
<reference evidence="3" key="1">
    <citation type="submission" date="2016-10" db="EMBL/GenBank/DDBJ databases">
        <authorList>
            <person name="Varghese N."/>
            <person name="Submissions S."/>
        </authorList>
    </citation>
    <scope>NUCLEOTIDE SEQUENCE [LARGE SCALE GENOMIC DNA]</scope>
    <source>
        <strain evidence="3">LMG 25967</strain>
    </source>
</reference>
<protein>
    <recommendedName>
        <fullName evidence="4">Membrane protein involved in the export of O-antigen and teichoic acid</fullName>
    </recommendedName>
</protein>
<keyword evidence="3" id="KW-1185">Reference proteome</keyword>
<feature type="transmembrane region" description="Helical" evidence="1">
    <location>
        <begin position="285"/>
        <end position="303"/>
    </location>
</feature>
<keyword evidence="1" id="KW-1133">Transmembrane helix</keyword>
<dbReference type="STRING" id="915471.SAMN05216201_106123"/>
<feature type="transmembrane region" description="Helical" evidence="1">
    <location>
        <begin position="129"/>
        <end position="150"/>
    </location>
</feature>
<proteinExistence type="predicted"/>
<gene>
    <name evidence="2" type="ORF">SAMN05216201_106123</name>
</gene>
<dbReference type="AlphaFoldDB" id="A0A1H6X9Z0"/>
<dbReference type="Proteomes" id="UP000242930">
    <property type="component" value="Unassembled WGS sequence"/>
</dbReference>
<keyword evidence="1" id="KW-0472">Membrane</keyword>
<feature type="transmembrane region" description="Helical" evidence="1">
    <location>
        <begin position="99"/>
        <end position="117"/>
    </location>
</feature>
<feature type="transmembrane region" description="Helical" evidence="1">
    <location>
        <begin position="41"/>
        <end position="62"/>
    </location>
</feature>
<sequence>MRIILRASSLFLSRLLSIAGFFLLSYIMSEEDFKDYAFYFSLWQISSQIIGLQIAFTLFRYSYSDAYKKAISEIASNISIIALAISASTIFAITITSNLFLACTGMAMIFSLFNMATEFCRSQREESHVFLCFAIPGISMAGIFGVFFILKDEPSRNLIICAEIAAHTIATIIACKISGVKSRFSINNLASSIATIIPAWKTVSLPLIPNNIIWYLYFNLPQILMYSKISSPDLYNKQAITLRAIVALSTIASTASLITQKPLINIYEKSPYEYQKLKSKITAKWLPTLLLVCIALSIFISHIDTSFFNSDNEVIQHLSRNIIWLSISFWLFFSNYTTAHFFIAEKNTKSAAKTMLIGFFVYISSGILLHTAGVSLTEIPIYTITAALSTTLIFRYTMTAGTCKCSKI</sequence>
<feature type="transmembrane region" description="Helical" evidence="1">
    <location>
        <begin position="379"/>
        <end position="398"/>
    </location>
</feature>